<dbReference type="AlphaFoldDB" id="A0ABD3MQ04"/>
<evidence type="ECO:0000313" key="4">
    <source>
        <dbReference type="Proteomes" id="UP001530400"/>
    </source>
</evidence>
<gene>
    <name evidence="3" type="ORF">ACHAWO_006113</name>
</gene>
<feature type="signal peptide" evidence="2">
    <location>
        <begin position="1"/>
        <end position="24"/>
    </location>
</feature>
<proteinExistence type="predicted"/>
<protein>
    <submittedName>
        <fullName evidence="3">Uncharacterized protein</fullName>
    </submittedName>
</protein>
<dbReference type="Proteomes" id="UP001530400">
    <property type="component" value="Unassembled WGS sequence"/>
</dbReference>
<keyword evidence="4" id="KW-1185">Reference proteome</keyword>
<evidence type="ECO:0000256" key="2">
    <source>
        <dbReference type="SAM" id="SignalP"/>
    </source>
</evidence>
<accession>A0ABD3MQ04</accession>
<feature type="chain" id="PRO_5044860113" evidence="2">
    <location>
        <begin position="25"/>
        <end position="169"/>
    </location>
</feature>
<feature type="compositionally biased region" description="Low complexity" evidence="1">
    <location>
        <begin position="111"/>
        <end position="146"/>
    </location>
</feature>
<organism evidence="3 4">
    <name type="scientific">Cyclotella atomus</name>
    <dbReference type="NCBI Taxonomy" id="382360"/>
    <lineage>
        <taxon>Eukaryota</taxon>
        <taxon>Sar</taxon>
        <taxon>Stramenopiles</taxon>
        <taxon>Ochrophyta</taxon>
        <taxon>Bacillariophyta</taxon>
        <taxon>Coscinodiscophyceae</taxon>
        <taxon>Thalassiosirophycidae</taxon>
        <taxon>Stephanodiscales</taxon>
        <taxon>Stephanodiscaceae</taxon>
        <taxon>Cyclotella</taxon>
    </lineage>
</organism>
<feature type="compositionally biased region" description="Basic and acidic residues" evidence="1">
    <location>
        <begin position="157"/>
        <end position="169"/>
    </location>
</feature>
<sequence>MNMRVKAYILALGSTLFNIAQVDGFFTPRNHCKSSRKICQVSERCQDDAVTTLEWSNMSTRRDVLASMSLSTLVPHLCYADDLSNIVKSQADAEDPIAVFGKSLQNMGFESNGMDNSSSKSSPSFNDISFPSSAPNSDNDNSTGGDDLNRAIQQMKMEQKRRVDPMTHG</sequence>
<name>A0ABD3MQ04_9STRA</name>
<reference evidence="3 4" key="1">
    <citation type="submission" date="2024-10" db="EMBL/GenBank/DDBJ databases">
        <title>Updated reference genomes for cyclostephanoid diatoms.</title>
        <authorList>
            <person name="Roberts W.R."/>
            <person name="Alverson A.J."/>
        </authorList>
    </citation>
    <scope>NUCLEOTIDE SEQUENCE [LARGE SCALE GENOMIC DNA]</scope>
    <source>
        <strain evidence="3 4">AJA010-31</strain>
    </source>
</reference>
<feature type="region of interest" description="Disordered" evidence="1">
    <location>
        <begin position="110"/>
        <end position="169"/>
    </location>
</feature>
<evidence type="ECO:0000256" key="1">
    <source>
        <dbReference type="SAM" id="MobiDB-lite"/>
    </source>
</evidence>
<dbReference type="EMBL" id="JALLPJ020001391">
    <property type="protein sequence ID" value="KAL3766085.1"/>
    <property type="molecule type" value="Genomic_DNA"/>
</dbReference>
<evidence type="ECO:0000313" key="3">
    <source>
        <dbReference type="EMBL" id="KAL3766085.1"/>
    </source>
</evidence>
<comment type="caution">
    <text evidence="3">The sequence shown here is derived from an EMBL/GenBank/DDBJ whole genome shotgun (WGS) entry which is preliminary data.</text>
</comment>
<keyword evidence="2" id="KW-0732">Signal</keyword>